<protein>
    <submittedName>
        <fullName evidence="2">Uncharacterized protein</fullName>
    </submittedName>
</protein>
<keyword evidence="3" id="KW-1185">Reference proteome</keyword>
<evidence type="ECO:0000313" key="3">
    <source>
        <dbReference type="Proteomes" id="UP000008281"/>
    </source>
</evidence>
<dbReference type="RefSeq" id="XP_003103259.2">
    <property type="nucleotide sequence ID" value="XM_003103211.2"/>
</dbReference>
<dbReference type="InParanoid" id="E3MKQ0"/>
<dbReference type="HOGENOM" id="CLU_1483316_0_0_1"/>
<dbReference type="CTD" id="9818451"/>
<feature type="transmembrane region" description="Helical" evidence="1">
    <location>
        <begin position="148"/>
        <end position="181"/>
    </location>
</feature>
<dbReference type="eggNOG" id="ENOG502THDZ">
    <property type="taxonomic scope" value="Eukaryota"/>
</dbReference>
<dbReference type="AlphaFoldDB" id="E3MKQ0"/>
<dbReference type="Proteomes" id="UP000008281">
    <property type="component" value="Unassembled WGS sequence"/>
</dbReference>
<dbReference type="OrthoDB" id="5822398at2759"/>
<proteinExistence type="predicted"/>
<evidence type="ECO:0000256" key="1">
    <source>
        <dbReference type="SAM" id="Phobius"/>
    </source>
</evidence>
<dbReference type="OMA" id="EEKAPCF"/>
<keyword evidence="1" id="KW-0812">Transmembrane</keyword>
<evidence type="ECO:0000313" key="2">
    <source>
        <dbReference type="EMBL" id="EFP04002.1"/>
    </source>
</evidence>
<dbReference type="KEGG" id="crq:GCK72_023198"/>
<organism evidence="3">
    <name type="scientific">Caenorhabditis remanei</name>
    <name type="common">Caenorhabditis vulgaris</name>
    <dbReference type="NCBI Taxonomy" id="31234"/>
    <lineage>
        <taxon>Eukaryota</taxon>
        <taxon>Metazoa</taxon>
        <taxon>Ecdysozoa</taxon>
        <taxon>Nematoda</taxon>
        <taxon>Chromadorea</taxon>
        <taxon>Rhabditida</taxon>
        <taxon>Rhabditina</taxon>
        <taxon>Rhabditomorpha</taxon>
        <taxon>Rhabditoidea</taxon>
        <taxon>Rhabditidae</taxon>
        <taxon>Peloderinae</taxon>
        <taxon>Caenorhabditis</taxon>
    </lineage>
</organism>
<keyword evidence="1" id="KW-0472">Membrane</keyword>
<keyword evidence="1" id="KW-1133">Transmembrane helix</keyword>
<gene>
    <name evidence="2" type="ORF">CRE_27576</name>
</gene>
<reference evidence="2" key="1">
    <citation type="submission" date="2007-07" db="EMBL/GenBank/DDBJ databases">
        <title>PCAP assembly of the Caenorhabditis remanei genome.</title>
        <authorList>
            <consortium name="The Caenorhabditis remanei Sequencing Consortium"/>
            <person name="Wilson R.K."/>
        </authorList>
    </citation>
    <scope>NUCLEOTIDE SEQUENCE [LARGE SCALE GENOMIC DNA]</scope>
    <source>
        <strain evidence="2">PB4641</strain>
    </source>
</reference>
<dbReference type="GeneID" id="9818451"/>
<dbReference type="EMBL" id="DS268452">
    <property type="protein sequence ID" value="EFP04002.1"/>
    <property type="molecule type" value="Genomic_DNA"/>
</dbReference>
<sequence length="182" mass="20803">MARRGFKQRLKVTRESIERFCHDLKIVKMLSSPDRPGSSGAETISLLSEDDGTSPCFKPKPYMERLDLSHVGPSDVFKDDGVQPVITTPRKNLNFDLPRSPRIETTSADRNVELRSVLSALLRWLVSEVSKDFSGLAIYWLRDHPTFCFIFLIFLLCCFVSFSFFPDVLVALTLLPAFFFFQ</sequence>
<name>E3MKQ0_CAERE</name>
<accession>E3MKQ0</accession>